<reference evidence="2 3" key="1">
    <citation type="submission" date="2016-11" db="EMBL/GenBank/DDBJ databases">
        <authorList>
            <person name="Jaros S."/>
            <person name="Januszkiewicz K."/>
            <person name="Wedrychowicz H."/>
        </authorList>
    </citation>
    <scope>NUCLEOTIDE SEQUENCE [LARGE SCALE GENOMIC DNA]</scope>
    <source>
        <strain evidence="2 3">GAS499</strain>
    </source>
</reference>
<evidence type="ECO:0000313" key="2">
    <source>
        <dbReference type="EMBL" id="SHL72625.1"/>
    </source>
</evidence>
<dbReference type="AlphaFoldDB" id="A0A1M7CZP1"/>
<evidence type="ECO:0000256" key="1">
    <source>
        <dbReference type="SAM" id="MobiDB-lite"/>
    </source>
</evidence>
<evidence type="ECO:0000313" key="3">
    <source>
        <dbReference type="Proteomes" id="UP000189935"/>
    </source>
</evidence>
<feature type="region of interest" description="Disordered" evidence="1">
    <location>
        <begin position="1"/>
        <end position="27"/>
    </location>
</feature>
<gene>
    <name evidence="2" type="ORF">SAMN05444159_6656</name>
</gene>
<dbReference type="Proteomes" id="UP000189935">
    <property type="component" value="Chromosome I"/>
</dbReference>
<dbReference type="OrthoDB" id="8243706at2"/>
<organism evidence="2 3">
    <name type="scientific">Bradyrhizobium lablabi</name>
    <dbReference type="NCBI Taxonomy" id="722472"/>
    <lineage>
        <taxon>Bacteria</taxon>
        <taxon>Pseudomonadati</taxon>
        <taxon>Pseudomonadota</taxon>
        <taxon>Alphaproteobacteria</taxon>
        <taxon>Hyphomicrobiales</taxon>
        <taxon>Nitrobacteraceae</taxon>
        <taxon>Bradyrhizobium</taxon>
    </lineage>
</organism>
<protein>
    <submittedName>
        <fullName evidence="2">Uncharacterized protein</fullName>
    </submittedName>
</protein>
<name>A0A1M7CZP1_9BRAD</name>
<proteinExistence type="predicted"/>
<accession>A0A1M7CZP1</accession>
<sequence>MLRKPATIISDRTRAPASSQAGDWHDATGHHRYYGSSAYNGGEQIVATRRGARPKSINPVGF</sequence>
<dbReference type="RefSeq" id="WP_079543796.1">
    <property type="nucleotide sequence ID" value="NZ_LT670844.1"/>
</dbReference>
<dbReference type="EMBL" id="LT670844">
    <property type="protein sequence ID" value="SHL72625.1"/>
    <property type="molecule type" value="Genomic_DNA"/>
</dbReference>